<evidence type="ECO:0000313" key="1">
    <source>
        <dbReference type="EMBL" id="CAI9929127.1"/>
    </source>
</evidence>
<comment type="caution">
    <text evidence="1">The sequence shown here is derived from an EMBL/GenBank/DDBJ whole genome shotgun (WGS) entry which is preliminary data.</text>
</comment>
<protein>
    <submittedName>
        <fullName evidence="2">Hypothetical_protein</fullName>
    </submittedName>
</protein>
<dbReference type="AlphaFoldDB" id="A0AA86TVV8"/>
<evidence type="ECO:0000313" key="2">
    <source>
        <dbReference type="EMBL" id="CAL6004787.1"/>
    </source>
</evidence>
<keyword evidence="3" id="KW-1185">Reference proteome</keyword>
<reference evidence="2 3" key="2">
    <citation type="submission" date="2024-07" db="EMBL/GenBank/DDBJ databases">
        <authorList>
            <person name="Akdeniz Z."/>
        </authorList>
    </citation>
    <scope>NUCLEOTIDE SEQUENCE [LARGE SCALE GENOMIC DNA]</scope>
</reference>
<dbReference type="EMBL" id="CAXDID020000049">
    <property type="protein sequence ID" value="CAL6004787.1"/>
    <property type="molecule type" value="Genomic_DNA"/>
</dbReference>
<evidence type="ECO:0000313" key="3">
    <source>
        <dbReference type="Proteomes" id="UP001642409"/>
    </source>
</evidence>
<name>A0AA86TVV8_9EUKA</name>
<dbReference type="Proteomes" id="UP001642409">
    <property type="component" value="Unassembled WGS sequence"/>
</dbReference>
<reference evidence="1" key="1">
    <citation type="submission" date="2023-06" db="EMBL/GenBank/DDBJ databases">
        <authorList>
            <person name="Kurt Z."/>
        </authorList>
    </citation>
    <scope>NUCLEOTIDE SEQUENCE</scope>
</reference>
<gene>
    <name evidence="1" type="ORF">HINF_LOCUS16772</name>
    <name evidence="2" type="ORF">HINF_LOCUS19056</name>
</gene>
<accession>A0AA86TVV8</accession>
<dbReference type="EMBL" id="CATOUU010000424">
    <property type="protein sequence ID" value="CAI9929127.1"/>
    <property type="molecule type" value="Genomic_DNA"/>
</dbReference>
<organism evidence="1">
    <name type="scientific">Hexamita inflata</name>
    <dbReference type="NCBI Taxonomy" id="28002"/>
    <lineage>
        <taxon>Eukaryota</taxon>
        <taxon>Metamonada</taxon>
        <taxon>Diplomonadida</taxon>
        <taxon>Hexamitidae</taxon>
        <taxon>Hexamitinae</taxon>
        <taxon>Hexamita</taxon>
    </lineage>
</organism>
<sequence length="433" mass="46110">MSQGNICLIGVIKGAMSIVNYQVLGSYQSSGCVALGALISQSSIINIHKLNFQPSSYNIGNESSYLISNSNSSQIYISNTTIVIGTIYTAAIFSQITTTSTNYLQFGGVTSQINSTQLNVNNIIYDTKLQYVSQNIANSGLIVGNSNFSLNQMNIDNICLQSVVNSVTQFLQYGLLGIFEGRLFIGASSIIIISSGISTKFGTIGILTELCISAQISDLQIYFTVKSNVGSYNSPLVGYQKALNCTVINVSIYNSSMNSSYYCGSLFGVIVKNNISLINSSVIKSNMTCGSAVGGIVGVISCQSNTTVINQMIYSCFLNSGEYAGAMAGTLGDTIAGLQMLFVYIQNFTLSNTNITSILYAGGLIGLSQNNPKISFDSLTINTIRVQGQYYGLFVGKLTTGSVVITSSQSQGQNYINGVKQVNCASLINIYGC</sequence>
<proteinExistence type="predicted"/>
<dbReference type="Gene3D" id="2.160.20.110">
    <property type="match status" value="1"/>
</dbReference>